<gene>
    <name evidence="1" type="ORF">BDY21DRAFT_105941</name>
</gene>
<reference evidence="1" key="1">
    <citation type="journal article" date="2020" name="Stud. Mycol.">
        <title>101 Dothideomycetes genomes: a test case for predicting lifestyles and emergence of pathogens.</title>
        <authorList>
            <person name="Haridas S."/>
            <person name="Albert R."/>
            <person name="Binder M."/>
            <person name="Bloem J."/>
            <person name="Labutti K."/>
            <person name="Salamov A."/>
            <person name="Andreopoulos B."/>
            <person name="Baker S."/>
            <person name="Barry K."/>
            <person name="Bills G."/>
            <person name="Bluhm B."/>
            <person name="Cannon C."/>
            <person name="Castanera R."/>
            <person name="Culley D."/>
            <person name="Daum C."/>
            <person name="Ezra D."/>
            <person name="Gonzalez J."/>
            <person name="Henrissat B."/>
            <person name="Kuo A."/>
            <person name="Liang C."/>
            <person name="Lipzen A."/>
            <person name="Lutzoni F."/>
            <person name="Magnuson J."/>
            <person name="Mondo S."/>
            <person name="Nolan M."/>
            <person name="Ohm R."/>
            <person name="Pangilinan J."/>
            <person name="Park H.-J."/>
            <person name="Ramirez L."/>
            <person name="Alfaro M."/>
            <person name="Sun H."/>
            <person name="Tritt A."/>
            <person name="Yoshinaga Y."/>
            <person name="Zwiers L.-H."/>
            <person name="Turgeon B."/>
            <person name="Goodwin S."/>
            <person name="Spatafora J."/>
            <person name="Crous P."/>
            <person name="Grigoriev I."/>
        </authorList>
    </citation>
    <scope>NUCLEOTIDE SEQUENCE</scope>
    <source>
        <strain evidence="1">ATCC 16933</strain>
    </source>
</reference>
<organism evidence="1 2">
    <name type="scientific">Lineolata rhizophorae</name>
    <dbReference type="NCBI Taxonomy" id="578093"/>
    <lineage>
        <taxon>Eukaryota</taxon>
        <taxon>Fungi</taxon>
        <taxon>Dikarya</taxon>
        <taxon>Ascomycota</taxon>
        <taxon>Pezizomycotina</taxon>
        <taxon>Dothideomycetes</taxon>
        <taxon>Dothideomycetes incertae sedis</taxon>
        <taxon>Lineolatales</taxon>
        <taxon>Lineolataceae</taxon>
        <taxon>Lineolata</taxon>
    </lineage>
</organism>
<sequence length="268" mass="29610">MGRAHRSSLALVAHHRWREGTLPESIGQSISRLPCRVRLHAHHQSIALQCLPQDFREPSTSSSVRNPGLGTMIPLSSLSRTACCASPSLTIRIAKSLHFATLVCVPKNFGPGVSFRHFLGAKPKTSIRPDDLPPFCLLMTSVPYLHLDITAAFYRAIYLLRPSLWVIERIPNLLSLLSFLLVTSHLSPHSHSHRAAHGGQFIQAPTELKICGYFSTYSTQSTNGSRYPFPVSEAITDPKEVVVIGINSIKLPACYIHYIENAVAWGTQ</sequence>
<protein>
    <submittedName>
        <fullName evidence="1">Uncharacterized protein</fullName>
    </submittedName>
</protein>
<proteinExistence type="predicted"/>
<name>A0A6A6NSI7_9PEZI</name>
<dbReference type="Proteomes" id="UP000799766">
    <property type="component" value="Unassembled WGS sequence"/>
</dbReference>
<dbReference type="AlphaFoldDB" id="A0A6A6NSI7"/>
<evidence type="ECO:0000313" key="2">
    <source>
        <dbReference type="Proteomes" id="UP000799766"/>
    </source>
</evidence>
<accession>A0A6A6NSI7</accession>
<evidence type="ECO:0000313" key="1">
    <source>
        <dbReference type="EMBL" id="KAF2454528.1"/>
    </source>
</evidence>
<dbReference type="EMBL" id="MU001691">
    <property type="protein sequence ID" value="KAF2454528.1"/>
    <property type="molecule type" value="Genomic_DNA"/>
</dbReference>
<keyword evidence="2" id="KW-1185">Reference proteome</keyword>